<dbReference type="AlphaFoldDB" id="U1GHP2"/>
<dbReference type="SMART" id="SM00534">
    <property type="entry name" value="MUTSac"/>
    <property type="match status" value="1"/>
</dbReference>
<dbReference type="InterPro" id="IPR036187">
    <property type="entry name" value="DNA_mismatch_repair_MutS_sf"/>
</dbReference>
<dbReference type="PROSITE" id="PS00486">
    <property type="entry name" value="DNA_MISMATCH_REPAIR_2"/>
    <property type="match status" value="1"/>
</dbReference>
<dbReference type="InterPro" id="IPR007696">
    <property type="entry name" value="DNA_mismatch_repair_MutS_core"/>
</dbReference>
<dbReference type="InterPro" id="IPR000432">
    <property type="entry name" value="DNA_mismatch_repair_MutS_C"/>
</dbReference>
<dbReference type="Proteomes" id="UP000019373">
    <property type="component" value="Unassembled WGS sequence"/>
</dbReference>
<dbReference type="EMBL" id="KE721224">
    <property type="protein sequence ID" value="ERF71331.1"/>
    <property type="molecule type" value="Genomic_DNA"/>
</dbReference>
<keyword evidence="4" id="KW-0238">DNA-binding</keyword>
<feature type="region of interest" description="Disordered" evidence="6">
    <location>
        <begin position="827"/>
        <end position="851"/>
    </location>
</feature>
<evidence type="ECO:0000256" key="5">
    <source>
        <dbReference type="ARBA" id="ARBA00023254"/>
    </source>
</evidence>
<evidence type="ECO:0000313" key="8">
    <source>
        <dbReference type="EMBL" id="ERF71331.1"/>
    </source>
</evidence>
<dbReference type="GO" id="GO:0140664">
    <property type="term" value="F:ATP-dependent DNA damage sensor activity"/>
    <property type="evidence" value="ECO:0007669"/>
    <property type="project" value="InterPro"/>
</dbReference>
<feature type="region of interest" description="Disordered" evidence="6">
    <location>
        <begin position="1"/>
        <end position="42"/>
    </location>
</feature>
<dbReference type="PANTHER" id="PTHR11361:SF21">
    <property type="entry name" value="MUTS PROTEIN HOMOLOG 4"/>
    <property type="match status" value="1"/>
</dbReference>
<dbReference type="RefSeq" id="XP_007803033.1">
    <property type="nucleotide sequence ID" value="XM_007804842.1"/>
</dbReference>
<evidence type="ECO:0000256" key="3">
    <source>
        <dbReference type="ARBA" id="ARBA00022840"/>
    </source>
</evidence>
<dbReference type="Pfam" id="PF00488">
    <property type="entry name" value="MutS_V"/>
    <property type="match status" value="1"/>
</dbReference>
<dbReference type="InterPro" id="IPR027417">
    <property type="entry name" value="P-loop_NTPase"/>
</dbReference>
<reference evidence="9" key="1">
    <citation type="journal article" date="2014" name="BMC Genomics">
        <title>Genome characteristics reveal the impact of lichenization on lichen-forming fungus Endocarpon pusillum Hedwig (Verrucariales, Ascomycota).</title>
        <authorList>
            <person name="Wang Y.-Y."/>
            <person name="Liu B."/>
            <person name="Zhang X.-Y."/>
            <person name="Zhou Q.-M."/>
            <person name="Zhang T."/>
            <person name="Li H."/>
            <person name="Yu Y.-F."/>
            <person name="Zhang X.-L."/>
            <person name="Hao X.-Y."/>
            <person name="Wang M."/>
            <person name="Wang L."/>
            <person name="Wei J.-C."/>
        </authorList>
    </citation>
    <scope>NUCLEOTIDE SEQUENCE [LARGE SCALE GENOMIC DNA]</scope>
    <source>
        <strain evidence="9">Z07020 / HMAS-L-300199</strain>
    </source>
</reference>
<dbReference type="SUPFAM" id="SSF53150">
    <property type="entry name" value="DNA repair protein MutS, domain II"/>
    <property type="match status" value="1"/>
</dbReference>
<gene>
    <name evidence="8" type="ORF">EPUS_03485</name>
</gene>
<dbReference type="OrthoDB" id="276261at2759"/>
<dbReference type="GO" id="GO:0006298">
    <property type="term" value="P:mismatch repair"/>
    <property type="evidence" value="ECO:0007669"/>
    <property type="project" value="InterPro"/>
</dbReference>
<dbReference type="GO" id="GO:0005634">
    <property type="term" value="C:nucleus"/>
    <property type="evidence" value="ECO:0007669"/>
    <property type="project" value="TreeGrafter"/>
</dbReference>
<evidence type="ECO:0000256" key="1">
    <source>
        <dbReference type="ARBA" id="ARBA00006271"/>
    </source>
</evidence>
<proteinExistence type="inferred from homology"/>
<dbReference type="Pfam" id="PF05192">
    <property type="entry name" value="MutS_III"/>
    <property type="match status" value="1"/>
</dbReference>
<dbReference type="PIRSF" id="PIRSF005813">
    <property type="entry name" value="MSH2"/>
    <property type="match status" value="1"/>
</dbReference>
<evidence type="ECO:0000256" key="6">
    <source>
        <dbReference type="SAM" id="MobiDB-lite"/>
    </source>
</evidence>
<dbReference type="HOGENOM" id="CLU_002472_7_3_1"/>
<organism evidence="8 9">
    <name type="scientific">Endocarpon pusillum (strain Z07020 / HMAS-L-300199)</name>
    <name type="common">Lichen-forming fungus</name>
    <dbReference type="NCBI Taxonomy" id="1263415"/>
    <lineage>
        <taxon>Eukaryota</taxon>
        <taxon>Fungi</taxon>
        <taxon>Dikarya</taxon>
        <taxon>Ascomycota</taxon>
        <taxon>Pezizomycotina</taxon>
        <taxon>Eurotiomycetes</taxon>
        <taxon>Chaetothyriomycetidae</taxon>
        <taxon>Verrucariales</taxon>
        <taxon>Verrucariaceae</taxon>
        <taxon>Endocarpon</taxon>
    </lineage>
</organism>
<dbReference type="SUPFAM" id="SSF48334">
    <property type="entry name" value="DNA repair protein MutS, domain III"/>
    <property type="match status" value="1"/>
</dbReference>
<sequence length="851" mass="95213">MAEPSTSRSTEIYSTYDETITSRPVTGRQSHRRSKGRRPATALTSNIEDQDIICAISESRGISPTVGLAFVNLSTSEAVLCQICDSQTYVRTCHKLKVFNPSEVLYMSTVADSKLLSIIRENLEVDRYGIVMQSIDRRYWSEASGHEYVQQLAFPDDLESLKVSIGGNYFAVCCFAATLKYIELAIGSSFCSQSLRIKFEPSEGSMLIDLSTIVSLELIQNLQNAKSRDCLFGVLNETLTPMGSRFLRSNILQPSTDAAKLNGRYDALGELTLKEGMFYQVRQAMKDFVDTDRLLASIVITKSEGNIQQIEHSINQVVALKTFLDSIKPVWQALTGALSEELRKICELCNPENYRMVQDLISSTLNEDVTYSVQPLEMRNQRTYAIKAGVNGFLDVARQSYKEVCEDAFNLVVTLGNEHEISLEIKYDNARQFYIVVSTSELEQRQLPAVFINVFRRRGKIECQTLDLVKLNQKIADAHNEVIMMSDRSIQDLINDVRTGVQPLFKISEGIAMLDMIASFAQLVTTQDYVRPELTDTLAIKAGRHPVKEKIQREKYIPNDVYATQQNRLQIITGCNMSGKSTYIRSVALMAIMAQIGCFVPAQYASFPTTHQLFTRISTDDSIEANVSTFAADMREIAFILRNLERRSLVIIDELGRGTSTADGLAVAVAIAEALLESRAYVWFVTHFRDLPRILEERAGVVNLHLAVDIAPDASKMKMLYKISDGYEQEKFYGILLARVVDLPESVIGVATEISNTLHERNEARKNDKALLPIARRRKLILSLREQLTQAKNGVLEGDALRQWLKRLQTELIVRMAAINAEAAQATKGVEEAEGGETSSSLQTAMSATTD</sequence>
<dbReference type="Gene3D" id="3.30.420.110">
    <property type="entry name" value="MutS, connector domain"/>
    <property type="match status" value="1"/>
</dbReference>
<keyword evidence="9" id="KW-1185">Reference proteome</keyword>
<dbReference type="PANTHER" id="PTHR11361">
    <property type="entry name" value="DNA MISMATCH REPAIR PROTEIN MUTS FAMILY MEMBER"/>
    <property type="match status" value="1"/>
</dbReference>
<feature type="compositionally biased region" description="Basic residues" evidence="6">
    <location>
        <begin position="29"/>
        <end position="38"/>
    </location>
</feature>
<dbReference type="GeneID" id="19238527"/>
<protein>
    <recommendedName>
        <fullName evidence="7">DNA mismatch repair proteins mutS family domain-containing protein</fullName>
    </recommendedName>
</protein>
<dbReference type="SMART" id="SM00533">
    <property type="entry name" value="MUTSd"/>
    <property type="match status" value="1"/>
</dbReference>
<dbReference type="InterPro" id="IPR007860">
    <property type="entry name" value="DNA_mmatch_repair_MutS_con_dom"/>
</dbReference>
<keyword evidence="3" id="KW-0067">ATP-binding</keyword>
<accession>U1GHP2</accession>
<dbReference type="InterPro" id="IPR011184">
    <property type="entry name" value="DNA_mismatch_repair_Msh2"/>
</dbReference>
<evidence type="ECO:0000259" key="7">
    <source>
        <dbReference type="PROSITE" id="PS00486"/>
    </source>
</evidence>
<dbReference type="InterPro" id="IPR036678">
    <property type="entry name" value="MutS_con_dom_sf"/>
</dbReference>
<keyword evidence="5" id="KW-0469">Meiosis</keyword>
<comment type="similarity">
    <text evidence="1">Belongs to the DNA mismatch repair MutS family.</text>
</comment>
<keyword evidence="2" id="KW-0547">Nucleotide-binding</keyword>
<feature type="compositionally biased region" description="Polar residues" evidence="6">
    <location>
        <begin position="1"/>
        <end position="28"/>
    </location>
</feature>
<dbReference type="GO" id="GO:0007131">
    <property type="term" value="P:reciprocal meiotic recombination"/>
    <property type="evidence" value="ECO:0007669"/>
    <property type="project" value="TreeGrafter"/>
</dbReference>
<dbReference type="Gene3D" id="3.40.50.300">
    <property type="entry name" value="P-loop containing nucleotide triphosphate hydrolases"/>
    <property type="match status" value="1"/>
</dbReference>
<evidence type="ECO:0000256" key="2">
    <source>
        <dbReference type="ARBA" id="ARBA00022741"/>
    </source>
</evidence>
<dbReference type="GO" id="GO:0005524">
    <property type="term" value="F:ATP binding"/>
    <property type="evidence" value="ECO:0007669"/>
    <property type="project" value="UniProtKB-KW"/>
</dbReference>
<dbReference type="Pfam" id="PF05188">
    <property type="entry name" value="MutS_II"/>
    <property type="match status" value="1"/>
</dbReference>
<feature type="compositionally biased region" description="Polar residues" evidence="6">
    <location>
        <begin position="837"/>
        <end position="851"/>
    </location>
</feature>
<dbReference type="InterPro" id="IPR007861">
    <property type="entry name" value="DNA_mismatch_repair_MutS_clamp"/>
</dbReference>
<dbReference type="InterPro" id="IPR045076">
    <property type="entry name" value="MutS"/>
</dbReference>
<dbReference type="eggNOG" id="KOG0220">
    <property type="taxonomic scope" value="Eukaryota"/>
</dbReference>
<dbReference type="GO" id="GO:0030983">
    <property type="term" value="F:mismatched DNA binding"/>
    <property type="evidence" value="ECO:0007669"/>
    <property type="project" value="InterPro"/>
</dbReference>
<evidence type="ECO:0000313" key="9">
    <source>
        <dbReference type="Proteomes" id="UP000019373"/>
    </source>
</evidence>
<evidence type="ECO:0000256" key="4">
    <source>
        <dbReference type="ARBA" id="ARBA00023125"/>
    </source>
</evidence>
<name>U1GHP2_ENDPU</name>
<dbReference type="Pfam" id="PF05190">
    <property type="entry name" value="MutS_IV"/>
    <property type="match status" value="1"/>
</dbReference>
<dbReference type="OMA" id="KMTMLYK"/>
<dbReference type="SUPFAM" id="SSF52540">
    <property type="entry name" value="P-loop containing nucleoside triphosphate hydrolases"/>
    <property type="match status" value="1"/>
</dbReference>
<dbReference type="Gene3D" id="1.10.1420.10">
    <property type="match status" value="2"/>
</dbReference>
<dbReference type="FunFam" id="3.40.50.300:FF:002054">
    <property type="entry name" value="DNA mismatch repair protein MSH4"/>
    <property type="match status" value="1"/>
</dbReference>
<feature type="domain" description="DNA mismatch repair proteins mutS family" evidence="7">
    <location>
        <begin position="648"/>
        <end position="664"/>
    </location>
</feature>